<dbReference type="GO" id="GO:0043565">
    <property type="term" value="F:sequence-specific DNA binding"/>
    <property type="evidence" value="ECO:0007669"/>
    <property type="project" value="InterPro"/>
</dbReference>
<dbReference type="Pfam" id="PF13188">
    <property type="entry name" value="PAS_8"/>
    <property type="match status" value="1"/>
</dbReference>
<comment type="caution">
    <text evidence="3">The sequence shown here is derived from an EMBL/GenBank/DDBJ whole genome shotgun (WGS) entry which is preliminary data.</text>
</comment>
<gene>
    <name evidence="3" type="ORF">FHS79_001417</name>
</gene>
<accession>A0A841L6R6</accession>
<dbReference type="EMBL" id="JACIIV010000009">
    <property type="protein sequence ID" value="MBB6227251.1"/>
    <property type="molecule type" value="Genomic_DNA"/>
</dbReference>
<proteinExistence type="predicted"/>
<sequence>MAGPMDQFNHQKPEPLTGSEAQALALEAMPEALVLTNPAMHILAANRLFLDLVGLPDSSGIIGKPLGSFLPPVGLGPADIDDRGTLKSFVTTLHTDEGDIDVDVSAVATVREEGAWFGFCVRRLEGSSDPARLPLVRSVEHLTELVGRVPLKEIVRESTDLIERHCIKAALRFTADNRASAAEILGLSRQSLYSKLHRHGLGNLVTDND</sequence>
<evidence type="ECO:0000259" key="2">
    <source>
        <dbReference type="Pfam" id="PF13188"/>
    </source>
</evidence>
<evidence type="ECO:0000259" key="1">
    <source>
        <dbReference type="Pfam" id="PF02954"/>
    </source>
</evidence>
<dbReference type="InterPro" id="IPR009057">
    <property type="entry name" value="Homeodomain-like_sf"/>
</dbReference>
<dbReference type="InterPro" id="IPR002197">
    <property type="entry name" value="HTH_Fis"/>
</dbReference>
<reference evidence="3 4" key="1">
    <citation type="submission" date="2020-08" db="EMBL/GenBank/DDBJ databases">
        <title>Genomic Encyclopedia of Type Strains, Phase IV (KMG-IV): sequencing the most valuable type-strain genomes for metagenomic binning, comparative biology and taxonomic classification.</title>
        <authorList>
            <person name="Goeker M."/>
        </authorList>
    </citation>
    <scope>NUCLEOTIDE SEQUENCE [LARGE SCALE GENOMIC DNA]</scope>
    <source>
        <strain evidence="3 4">DSM 102189</strain>
    </source>
</reference>
<dbReference type="Gene3D" id="3.30.450.20">
    <property type="entry name" value="PAS domain"/>
    <property type="match status" value="1"/>
</dbReference>
<feature type="domain" description="DNA binding HTH" evidence="1">
    <location>
        <begin position="161"/>
        <end position="198"/>
    </location>
</feature>
<dbReference type="PRINTS" id="PR01590">
    <property type="entry name" value="HTHFIS"/>
</dbReference>
<name>A0A841L6R6_9SPHN</name>
<dbReference type="Gene3D" id="1.10.10.60">
    <property type="entry name" value="Homeodomain-like"/>
    <property type="match status" value="1"/>
</dbReference>
<evidence type="ECO:0000313" key="3">
    <source>
        <dbReference type="EMBL" id="MBB6227251.1"/>
    </source>
</evidence>
<dbReference type="RefSeq" id="WP_184197494.1">
    <property type="nucleotide sequence ID" value="NZ_JACIIV010000009.1"/>
</dbReference>
<dbReference type="Pfam" id="PF02954">
    <property type="entry name" value="HTH_8"/>
    <property type="match status" value="1"/>
</dbReference>
<dbReference type="AlphaFoldDB" id="A0A841L6R6"/>
<dbReference type="SUPFAM" id="SSF55785">
    <property type="entry name" value="PYP-like sensor domain (PAS domain)"/>
    <property type="match status" value="1"/>
</dbReference>
<protein>
    <submittedName>
        <fullName evidence="3">PAS domain-containing protein</fullName>
    </submittedName>
</protein>
<dbReference type="Proteomes" id="UP000538147">
    <property type="component" value="Unassembled WGS sequence"/>
</dbReference>
<dbReference type="InterPro" id="IPR000014">
    <property type="entry name" value="PAS"/>
</dbReference>
<dbReference type="InterPro" id="IPR035965">
    <property type="entry name" value="PAS-like_dom_sf"/>
</dbReference>
<dbReference type="SUPFAM" id="SSF46689">
    <property type="entry name" value="Homeodomain-like"/>
    <property type="match status" value="1"/>
</dbReference>
<evidence type="ECO:0000313" key="4">
    <source>
        <dbReference type="Proteomes" id="UP000538147"/>
    </source>
</evidence>
<keyword evidence="4" id="KW-1185">Reference proteome</keyword>
<organism evidence="3 4">
    <name type="scientific">Polymorphobacter multimanifer</name>
    <dbReference type="NCBI Taxonomy" id="1070431"/>
    <lineage>
        <taxon>Bacteria</taxon>
        <taxon>Pseudomonadati</taxon>
        <taxon>Pseudomonadota</taxon>
        <taxon>Alphaproteobacteria</taxon>
        <taxon>Sphingomonadales</taxon>
        <taxon>Sphingosinicellaceae</taxon>
        <taxon>Polymorphobacter</taxon>
    </lineage>
</organism>
<feature type="domain" description="PAS" evidence="2">
    <location>
        <begin position="25"/>
        <end position="78"/>
    </location>
</feature>